<dbReference type="InterPro" id="IPR052045">
    <property type="entry name" value="Sulfur_Carrier/Prot_Modifier"/>
</dbReference>
<dbReference type="Pfam" id="PF02597">
    <property type="entry name" value="ThiS"/>
    <property type="match status" value="1"/>
</dbReference>
<dbReference type="Proteomes" id="UP000552644">
    <property type="component" value="Unassembled WGS sequence"/>
</dbReference>
<dbReference type="Gene3D" id="3.10.20.30">
    <property type="match status" value="1"/>
</dbReference>
<evidence type="ECO:0000313" key="2">
    <source>
        <dbReference type="Proteomes" id="UP000552644"/>
    </source>
</evidence>
<protein>
    <submittedName>
        <fullName evidence="1">Molybdopterin converting factor small subunit</fullName>
    </submittedName>
</protein>
<dbReference type="PANTHER" id="PTHR38031:SF1">
    <property type="entry name" value="SULFUR CARRIER PROTEIN CYSO"/>
    <property type="match status" value="1"/>
</dbReference>
<evidence type="ECO:0000313" key="1">
    <source>
        <dbReference type="EMBL" id="MBB4919017.1"/>
    </source>
</evidence>
<proteinExistence type="predicted"/>
<dbReference type="PANTHER" id="PTHR38031">
    <property type="entry name" value="SULFUR CARRIER PROTEIN SLR0821-RELATED"/>
    <property type="match status" value="1"/>
</dbReference>
<organism evidence="1 2">
    <name type="scientific">Streptosporangium saharense</name>
    <dbReference type="NCBI Taxonomy" id="1706840"/>
    <lineage>
        <taxon>Bacteria</taxon>
        <taxon>Bacillati</taxon>
        <taxon>Actinomycetota</taxon>
        <taxon>Actinomycetes</taxon>
        <taxon>Streptosporangiales</taxon>
        <taxon>Streptosporangiaceae</taxon>
        <taxon>Streptosporangium</taxon>
    </lineage>
</organism>
<dbReference type="InterPro" id="IPR003749">
    <property type="entry name" value="ThiS/MoaD-like"/>
</dbReference>
<dbReference type="EMBL" id="JACHJP010000008">
    <property type="protein sequence ID" value="MBB4919017.1"/>
    <property type="molecule type" value="Genomic_DNA"/>
</dbReference>
<dbReference type="InterPro" id="IPR016155">
    <property type="entry name" value="Mopterin_synth/thiamin_S_b"/>
</dbReference>
<dbReference type="SUPFAM" id="SSF54285">
    <property type="entry name" value="MoaD/ThiS"/>
    <property type="match status" value="1"/>
</dbReference>
<dbReference type="InterPro" id="IPR012675">
    <property type="entry name" value="Beta-grasp_dom_sf"/>
</dbReference>
<comment type="caution">
    <text evidence="1">The sequence shown here is derived from an EMBL/GenBank/DDBJ whole genome shotgun (WGS) entry which is preliminary data.</text>
</comment>
<sequence length="94" mass="9832">MTAVVVIVIPSAWCAVGGIQNPSLQCTAETVGGAIDWLVEAYPVLKPRVLAEPGRLVSWVNLYVGEHDVRALQGLDTVVPTNSEIVVLPALAGG</sequence>
<gene>
    <name evidence="1" type="ORF">FHS44_006153</name>
</gene>
<keyword evidence="2" id="KW-1185">Reference proteome</keyword>
<reference evidence="1 2" key="1">
    <citation type="submission" date="2020-08" db="EMBL/GenBank/DDBJ databases">
        <title>Genomic Encyclopedia of Type Strains, Phase III (KMG-III): the genomes of soil and plant-associated and newly described type strains.</title>
        <authorList>
            <person name="Whitman W."/>
        </authorList>
    </citation>
    <scope>NUCLEOTIDE SEQUENCE [LARGE SCALE GENOMIC DNA]</scope>
    <source>
        <strain evidence="1 2">CECT 8840</strain>
    </source>
</reference>
<dbReference type="AlphaFoldDB" id="A0A7W7VQH0"/>
<name>A0A7W7VQH0_9ACTN</name>
<accession>A0A7W7VQH0</accession>